<evidence type="ECO:0000313" key="2">
    <source>
        <dbReference type="EMBL" id="EKF75866.1"/>
    </source>
</evidence>
<dbReference type="Proteomes" id="UP000010164">
    <property type="component" value="Unassembled WGS sequence"/>
</dbReference>
<name>L0WFR9_9GAMM</name>
<dbReference type="eggNOG" id="COG3746">
    <property type="taxonomic scope" value="Bacteria"/>
</dbReference>
<protein>
    <submittedName>
        <fullName evidence="2">Phosphate-selective porin O and P</fullName>
    </submittedName>
</protein>
<dbReference type="PATRIC" id="fig|1177179.3.peg.38"/>
<feature type="chain" id="PRO_5003947949" evidence="1">
    <location>
        <begin position="23"/>
        <end position="429"/>
    </location>
</feature>
<gene>
    <name evidence="2" type="ORF">A11A3_00190</name>
</gene>
<dbReference type="SUPFAM" id="SSF56935">
    <property type="entry name" value="Porins"/>
    <property type="match status" value="1"/>
</dbReference>
<organism evidence="2 3">
    <name type="scientific">Alcanivorax hongdengensis A-11-3</name>
    <dbReference type="NCBI Taxonomy" id="1177179"/>
    <lineage>
        <taxon>Bacteria</taxon>
        <taxon>Pseudomonadati</taxon>
        <taxon>Pseudomonadota</taxon>
        <taxon>Gammaproteobacteria</taxon>
        <taxon>Oceanospirillales</taxon>
        <taxon>Alcanivoracaceae</taxon>
        <taxon>Alcanivorax</taxon>
    </lineage>
</organism>
<dbReference type="InterPro" id="IPR023614">
    <property type="entry name" value="Porin_dom_sf"/>
</dbReference>
<keyword evidence="1" id="KW-0732">Signal</keyword>
<feature type="signal peptide" evidence="1">
    <location>
        <begin position="1"/>
        <end position="22"/>
    </location>
</feature>
<keyword evidence="3" id="KW-1185">Reference proteome</keyword>
<dbReference type="STRING" id="1177179.A11A3_00190"/>
<dbReference type="OrthoDB" id="9788733at2"/>
<dbReference type="RefSeq" id="WP_008927230.1">
    <property type="nucleotide sequence ID" value="NZ_AMRJ01000001.1"/>
</dbReference>
<accession>L0WFR9</accession>
<dbReference type="AlphaFoldDB" id="L0WFR9"/>
<dbReference type="EMBL" id="AMRJ01000001">
    <property type="protein sequence ID" value="EKF75866.1"/>
    <property type="molecule type" value="Genomic_DNA"/>
</dbReference>
<proteinExistence type="predicted"/>
<evidence type="ECO:0000256" key="1">
    <source>
        <dbReference type="SAM" id="SignalP"/>
    </source>
</evidence>
<reference evidence="2 3" key="1">
    <citation type="journal article" date="2012" name="J. Bacteriol.">
        <title>Genome Sequence of the Alkane-Degrading Bacterium Alcanivorax hongdengensis Type Strain A-11-3.</title>
        <authorList>
            <person name="Lai Q."/>
            <person name="Shao Z."/>
        </authorList>
    </citation>
    <scope>NUCLEOTIDE SEQUENCE [LARGE SCALE GENOMIC DNA]</scope>
    <source>
        <strain evidence="2 3">A-11-3</strain>
    </source>
</reference>
<dbReference type="Gene3D" id="2.40.160.10">
    <property type="entry name" value="Porin"/>
    <property type="match status" value="1"/>
</dbReference>
<comment type="caution">
    <text evidence="2">The sequence shown here is derived from an EMBL/GenBank/DDBJ whole genome shotgun (WGS) entry which is preliminary data.</text>
</comment>
<sequence length="429" mass="46015">MKKMFLAGSALATILAPGLASASSADSGLRAFNPAISVILGGLYYHDDAQGEGMERIDEMDNAFHSHGGSEEHDHGDLSRGFNLGESEITMSGSVDSYFDARLTASITGSGDLDLEEAWIRSQALPAGLQIKAGRFLSAIGYHNERHSHQWNFADQNLAYRSLFGEESLGGDGVQVSWLAPTATFLQLGLEATQGDNLEGVGGTIDADSVAEDIGGGVTADDLGLATQDGPQLGVFYARLAPDLGARHALQLGLSVAHHRHSQAYHDEGTEQFVTEGDSDVYGLQAVFKRFATGNYGLGAATVQGEYFHAETDQEAVYHSNPAELGLPLTARQDAGYLSASYGFAPRWQVSARYAAAGINGQVKEGDDKEDIGISYQNSLALTWYATEFSKVRLQFNRNDIDGEDGRDTYNQVFLQYNLSLGAHGAHSF</sequence>
<evidence type="ECO:0000313" key="3">
    <source>
        <dbReference type="Proteomes" id="UP000010164"/>
    </source>
</evidence>